<sequence length="294" mass="32707">MKCVCERAAGQRAEQMDSSDVKEVGCGPPSTQIIKPTKTDDLEEESGDCFEDPLTEYSEEDEDSDSSDDEDDLLFNDTPNCDLEPGNEYPLEGNEHPYPLEGTAEPIDIVYENIKKTKLKPCERRVRGLERGPQEVLWERRKGQVLMEGFVEEPISNDEVKGSDALSEGAETPNQNSKSFSRAKSLTDEDLDELKGCLDLGFGFNYEEIPELCNTLPALELCYSISQKFQDEQQKSPLSTMDGGMSDTCSNNGCCTQSPIANWKISSPGDRPEQVKARLKFWAQAVACTVRLCS</sequence>
<evidence type="ECO:0000313" key="2">
    <source>
        <dbReference type="EMBL" id="JAG86358.1"/>
    </source>
</evidence>
<dbReference type="AlphaFoldDB" id="A0A0C9S609"/>
<organism evidence="2">
    <name type="scientific">Wollemia nobilis</name>
    <dbReference type="NCBI Taxonomy" id="56998"/>
    <lineage>
        <taxon>Eukaryota</taxon>
        <taxon>Viridiplantae</taxon>
        <taxon>Streptophyta</taxon>
        <taxon>Embryophyta</taxon>
        <taxon>Tracheophyta</taxon>
        <taxon>Spermatophyta</taxon>
        <taxon>Pinopsida</taxon>
        <taxon>Pinidae</taxon>
        <taxon>Conifers II</taxon>
        <taxon>Araucariales</taxon>
        <taxon>Araucariaceae</taxon>
        <taxon>Wollemia</taxon>
    </lineage>
</organism>
<feature type="compositionally biased region" description="Acidic residues" evidence="1">
    <location>
        <begin position="41"/>
        <end position="74"/>
    </location>
</feature>
<dbReference type="Pfam" id="PF07939">
    <property type="entry name" value="DUF1685"/>
    <property type="match status" value="1"/>
</dbReference>
<dbReference type="InterPro" id="IPR012881">
    <property type="entry name" value="DUF1685"/>
</dbReference>
<evidence type="ECO:0000256" key="1">
    <source>
        <dbReference type="SAM" id="MobiDB-lite"/>
    </source>
</evidence>
<dbReference type="PANTHER" id="PTHR31865:SF0">
    <property type="entry name" value="EXPRESSED PROTEIN"/>
    <property type="match status" value="1"/>
</dbReference>
<feature type="region of interest" description="Disordered" evidence="1">
    <location>
        <begin position="1"/>
        <end position="94"/>
    </location>
</feature>
<name>A0A0C9S609_9CONI</name>
<dbReference type="EMBL" id="GCHU01015714">
    <property type="protein sequence ID" value="JAG86358.1"/>
    <property type="molecule type" value="Transcribed_RNA"/>
</dbReference>
<reference evidence="2" key="1">
    <citation type="submission" date="2015-02" db="EMBL/GenBank/DDBJ databases">
        <title>A transcriptome of Wollemia nobilis - a relic of Gondwana.</title>
        <authorList>
            <person name="Chia J.Y."/>
            <person name="Leong Y.S."/>
            <person name="Abdul Karim S."/>
            <person name="Wan Azmi N."/>
            <person name="Hercus R."/>
            <person name="Croft L."/>
        </authorList>
    </citation>
    <scope>NUCLEOTIDE SEQUENCE</scope>
    <source>
        <strain evidence="2">MaeBrown</strain>
        <tissue evidence="2">Leaf</tissue>
    </source>
</reference>
<accession>A0A0C9S609</accession>
<feature type="compositionally biased region" description="Polar residues" evidence="1">
    <location>
        <begin position="172"/>
        <end position="184"/>
    </location>
</feature>
<feature type="region of interest" description="Disordered" evidence="1">
    <location>
        <begin position="156"/>
        <end position="184"/>
    </location>
</feature>
<protein>
    <submittedName>
        <fullName evidence="2">TSA: Wollemia nobilis Ref_Wollemi_Transcript_15803_1072 transcribed RNA sequence</fullName>
    </submittedName>
</protein>
<proteinExistence type="predicted"/>
<dbReference type="PANTHER" id="PTHR31865">
    <property type="entry name" value="OSJNBA0071G03.3 PROTEIN"/>
    <property type="match status" value="1"/>
</dbReference>